<evidence type="ECO:0000313" key="6">
    <source>
        <dbReference type="EMBL" id="STZ76316.1"/>
    </source>
</evidence>
<evidence type="ECO:0000256" key="4">
    <source>
        <dbReference type="ARBA" id="ARBA00022490"/>
    </source>
</evidence>
<dbReference type="EMBL" id="UGQS01000002">
    <property type="protein sequence ID" value="STZ76316.1"/>
    <property type="molecule type" value="Genomic_DNA"/>
</dbReference>
<keyword evidence="5" id="KW-0233">DNA recombination</keyword>
<protein>
    <recommendedName>
        <fullName evidence="3">Recombination-associated protein RdgC</fullName>
    </recommendedName>
</protein>
<dbReference type="PANTHER" id="PTHR38103:SF1">
    <property type="entry name" value="RECOMBINATION-ASSOCIATED PROTEIN RDGC"/>
    <property type="match status" value="1"/>
</dbReference>
<dbReference type="AlphaFoldDB" id="A0A378UG69"/>
<organism evidence="6 7">
    <name type="scientific">Bergeriella denitrificans</name>
    <name type="common">Neisseria denitrificans</name>
    <dbReference type="NCBI Taxonomy" id="494"/>
    <lineage>
        <taxon>Bacteria</taxon>
        <taxon>Pseudomonadati</taxon>
        <taxon>Pseudomonadota</taxon>
        <taxon>Betaproteobacteria</taxon>
        <taxon>Neisseriales</taxon>
        <taxon>Neisseriaceae</taxon>
        <taxon>Bergeriella</taxon>
    </lineage>
</organism>
<proteinExistence type="inferred from homology"/>
<evidence type="ECO:0000313" key="7">
    <source>
        <dbReference type="Proteomes" id="UP000254651"/>
    </source>
</evidence>
<evidence type="ECO:0000256" key="2">
    <source>
        <dbReference type="ARBA" id="ARBA00008657"/>
    </source>
</evidence>
<dbReference type="NCBIfam" id="NF001464">
    <property type="entry name" value="PRK00321.1-5"/>
    <property type="match status" value="1"/>
</dbReference>
<evidence type="ECO:0000256" key="5">
    <source>
        <dbReference type="ARBA" id="ARBA00023172"/>
    </source>
</evidence>
<evidence type="ECO:0000256" key="1">
    <source>
        <dbReference type="ARBA" id="ARBA00004453"/>
    </source>
</evidence>
<sequence length="296" mass="32973">MWFKQLTPFRLLEMPEERQLDEALGSCRFTPPPGLSWFSEGFDTPVPFDYDRAVFEADGSLLVSLKREEKILPGAAINQILAEKTAKIQAEEGRNIGRREKQELREAIIDDLLPKALTQSSRTYGLLAQGWLWVDTASPHKAENLLSHLRLALGGMNALYPRTVQAPGNLMTEWLLRGECGGGFELDCDCTLIGVGDVAPKVKISRKDLTDDDVVRHVKNGMLVAELGLVWQERIAFILTGELTLKRIRWLDVLQEQAADGADDIPTRTYAEQVIMTAALSEMLGELVGLLGGWQD</sequence>
<dbReference type="InterPro" id="IPR007476">
    <property type="entry name" value="RdgC"/>
</dbReference>
<dbReference type="Pfam" id="PF04381">
    <property type="entry name" value="RdgC"/>
    <property type="match status" value="1"/>
</dbReference>
<keyword evidence="4" id="KW-0963">Cytoplasm</keyword>
<gene>
    <name evidence="6" type="primary">rdgC_4</name>
    <name evidence="6" type="ORF">NCTC10295_01077</name>
</gene>
<dbReference type="GO" id="GO:0006310">
    <property type="term" value="P:DNA recombination"/>
    <property type="evidence" value="ECO:0007669"/>
    <property type="project" value="UniProtKB-KW"/>
</dbReference>
<evidence type="ECO:0000256" key="3">
    <source>
        <dbReference type="ARBA" id="ARBA00022296"/>
    </source>
</evidence>
<name>A0A378UG69_BERDE</name>
<comment type="subcellular location">
    <subcellularLocation>
        <location evidence="1">Cytoplasm</location>
        <location evidence="1">Nucleoid</location>
    </subcellularLocation>
</comment>
<dbReference type="RefSeq" id="WP_066076084.1">
    <property type="nucleotide sequence ID" value="NZ_CP181246.1"/>
</dbReference>
<dbReference type="PANTHER" id="PTHR38103">
    <property type="entry name" value="RECOMBINATION-ASSOCIATED PROTEIN RDGC"/>
    <property type="match status" value="1"/>
</dbReference>
<comment type="similarity">
    <text evidence="2">Belongs to the RdgC family.</text>
</comment>
<dbReference type="Proteomes" id="UP000254651">
    <property type="component" value="Unassembled WGS sequence"/>
</dbReference>
<accession>A0A378UG69</accession>
<dbReference type="GO" id="GO:0009295">
    <property type="term" value="C:nucleoid"/>
    <property type="evidence" value="ECO:0007669"/>
    <property type="project" value="UniProtKB-SubCell"/>
</dbReference>
<keyword evidence="7" id="KW-1185">Reference proteome</keyword>
<reference evidence="6 7" key="1">
    <citation type="submission" date="2018-06" db="EMBL/GenBank/DDBJ databases">
        <authorList>
            <consortium name="Pathogen Informatics"/>
            <person name="Doyle S."/>
        </authorList>
    </citation>
    <scope>NUCLEOTIDE SEQUENCE [LARGE SCALE GENOMIC DNA]</scope>
    <source>
        <strain evidence="6 7">NCTC10295</strain>
    </source>
</reference>